<protein>
    <submittedName>
        <fullName evidence="1">Uncharacterized protein</fullName>
    </submittedName>
</protein>
<proteinExistence type="predicted"/>
<accession>A0A4R6V0C6</accession>
<reference evidence="1 2" key="1">
    <citation type="submission" date="2019-03" db="EMBL/GenBank/DDBJ databases">
        <title>Genomic Encyclopedia of Type Strains, Phase IV (KMG-IV): sequencing the most valuable type-strain genomes for metagenomic binning, comparative biology and taxonomic classification.</title>
        <authorList>
            <person name="Goeker M."/>
        </authorList>
    </citation>
    <scope>NUCLEOTIDE SEQUENCE [LARGE SCALE GENOMIC DNA]</scope>
    <source>
        <strain evidence="1 2">DSM 46770</strain>
    </source>
</reference>
<keyword evidence="2" id="KW-1185">Reference proteome</keyword>
<sequence length="131" mass="14733">MVLGARKAGAEARARHAEDVEKARRLPDLLDAAQRAGQELAEAHRTDADVVELHRLGVAYDAALTDAMRAAYARERELVGARGYDDRIHRRRRMARPEIKAATELAERLLTMRERHRLHGIERVPRSPAAA</sequence>
<evidence type="ECO:0000313" key="2">
    <source>
        <dbReference type="Proteomes" id="UP000295281"/>
    </source>
</evidence>
<dbReference type="OrthoDB" id="3436373at2"/>
<dbReference type="Proteomes" id="UP000295281">
    <property type="component" value="Unassembled WGS sequence"/>
</dbReference>
<dbReference type="EMBL" id="SNYN01000004">
    <property type="protein sequence ID" value="TDQ53394.1"/>
    <property type="molecule type" value="Genomic_DNA"/>
</dbReference>
<name>A0A4R6V0C6_9ACTN</name>
<comment type="caution">
    <text evidence="1">The sequence shown here is derived from an EMBL/GenBank/DDBJ whole genome shotgun (WGS) entry which is preliminary data.</text>
</comment>
<gene>
    <name evidence="1" type="ORF">EV190_104184</name>
</gene>
<evidence type="ECO:0000313" key="1">
    <source>
        <dbReference type="EMBL" id="TDQ53394.1"/>
    </source>
</evidence>
<organism evidence="1 2">
    <name type="scientific">Actinorugispora endophytica</name>
    <dbReference type="NCBI Taxonomy" id="1605990"/>
    <lineage>
        <taxon>Bacteria</taxon>
        <taxon>Bacillati</taxon>
        <taxon>Actinomycetota</taxon>
        <taxon>Actinomycetes</taxon>
        <taxon>Streptosporangiales</taxon>
        <taxon>Nocardiopsidaceae</taxon>
        <taxon>Actinorugispora</taxon>
    </lineage>
</organism>
<dbReference type="RefSeq" id="WP_133740908.1">
    <property type="nucleotide sequence ID" value="NZ_SNYN01000004.1"/>
</dbReference>
<dbReference type="AlphaFoldDB" id="A0A4R6V0C6"/>